<evidence type="ECO:0000256" key="7">
    <source>
        <dbReference type="ARBA" id="ARBA00023014"/>
    </source>
</evidence>
<evidence type="ECO:0000256" key="3">
    <source>
        <dbReference type="ARBA" id="ARBA00022485"/>
    </source>
</evidence>
<dbReference type="InterPro" id="IPR013985">
    <property type="entry name" value="Ald_Fedxn_OxRdtase_dom3"/>
</dbReference>
<keyword evidence="5" id="KW-0560">Oxidoreductase</keyword>
<dbReference type="SMART" id="SM00790">
    <property type="entry name" value="AFOR_N"/>
    <property type="match status" value="1"/>
</dbReference>
<evidence type="ECO:0000256" key="1">
    <source>
        <dbReference type="ARBA" id="ARBA00001966"/>
    </source>
</evidence>
<dbReference type="Pfam" id="PF02730">
    <property type="entry name" value="AFOR_N"/>
    <property type="match status" value="1"/>
</dbReference>
<dbReference type="GO" id="GO:0009055">
    <property type="term" value="F:electron transfer activity"/>
    <property type="evidence" value="ECO:0007669"/>
    <property type="project" value="InterPro"/>
</dbReference>
<gene>
    <name evidence="10" type="ORF">PCS_00611</name>
</gene>
<dbReference type="PATRIC" id="fig|1262666.3.peg.611"/>
<feature type="domain" description="Aldehyde ferredoxin oxidoreductase N-terminal" evidence="9">
    <location>
        <begin position="1"/>
        <end position="211"/>
    </location>
</feature>
<evidence type="ECO:0000313" key="10">
    <source>
        <dbReference type="EMBL" id="EMG38970.1"/>
    </source>
</evidence>
<keyword evidence="4" id="KW-0479">Metal-binding</keyword>
<comment type="caution">
    <text evidence="10">The sequence shown here is derived from an EMBL/GenBank/DDBJ whole genome shotgun (WGS) entry which is preliminary data.</text>
</comment>
<dbReference type="SUPFAM" id="SSF48310">
    <property type="entry name" value="Aldehyde ferredoxin oxidoreductase, C-terminal domains"/>
    <property type="match status" value="1"/>
</dbReference>
<sequence>MDKILRIDVGAAGGPKAKVEPIGEYTGLGGRALTTSVVSKEVPPDCHPLGPENKLVIAPGLMSGSAASSSGRLSVGCKSPLTGTIKEANSGGTASQALGRLGYAAVIIEGERQGDDLYMIVMDGSGVKIEKANDFRMLPNYDLAEKIKTRFGDKVSLISIGTAGEMRMANSTIAVTDVEFRPSRHAGRGGVGAVMGSKGIKAIVVNAEGTKMRQPANPDKFKEANRKFVEGLKGHAVTGQGLPAYGTNILTNVLNEAGGYPTYNFKEGRYKHADKISGEVQADMETKRGGLATHGCHRGCAIQCSGVYHDKDGHYVTKQPEYETVWAHGGNCGICDLDAIARLDFMDDNYGLDTIEMGVTIGVAMEAGLIKFGDAEGAQRLVDEVGKGTPLGRILGAGAAVTAKCFGLERAPVVKGQAMPAYDPRAVKGIGVTYATTTQGADHTAGYAVATNILKVGGDVDPLKPAGQAELSRNLQIATAALDSTGYCLFIAFAILDQPETFQAMVDSINAMYGLELTGNDVVELGKKVLRMERQFNEQAGFTKAHDRLPRYFSREPLTPHNVVFDVPAEELDSVFNF</sequence>
<protein>
    <submittedName>
        <fullName evidence="10">Aldehyde:ferredoxin oxidoreductase</fullName>
    </submittedName>
</protein>
<dbReference type="GO" id="GO:0016625">
    <property type="term" value="F:oxidoreductase activity, acting on the aldehyde or oxo group of donors, iron-sulfur protein as acceptor"/>
    <property type="evidence" value="ECO:0007669"/>
    <property type="project" value="InterPro"/>
</dbReference>
<name>M5PY99_DESAF</name>
<dbReference type="Gene3D" id="1.10.599.10">
    <property type="entry name" value="Aldehyde Ferredoxin Oxidoreductase Protein, subunit A, domain 3"/>
    <property type="match status" value="1"/>
</dbReference>
<comment type="similarity">
    <text evidence="2">Belongs to the AOR/FOR family.</text>
</comment>
<dbReference type="InterPro" id="IPR013984">
    <property type="entry name" value="Ald_Fedxn_OxRdtase_dom2"/>
</dbReference>
<dbReference type="PANTHER" id="PTHR30038">
    <property type="entry name" value="ALDEHYDE FERREDOXIN OXIDOREDUCTASE"/>
    <property type="match status" value="1"/>
</dbReference>
<dbReference type="PANTHER" id="PTHR30038:SF0">
    <property type="entry name" value="TUNGSTEN-CONTAINING ALDEHYDE FERREDOXIN OXIDOREDUCTASE"/>
    <property type="match status" value="1"/>
</dbReference>
<dbReference type="InterPro" id="IPR036503">
    <property type="entry name" value="Ald_Fedxn_OxRdtase_N_sf"/>
</dbReference>
<evidence type="ECO:0000313" key="11">
    <source>
        <dbReference type="Proteomes" id="UP000011922"/>
    </source>
</evidence>
<proteinExistence type="inferred from homology"/>
<reference evidence="10 11" key="1">
    <citation type="journal article" date="2013" name="Genome Announc.">
        <title>Draft Genome Sequence for Desulfovibrio africanus Strain PCS.</title>
        <authorList>
            <person name="Brown S.D."/>
            <person name="Utturkar S.M."/>
            <person name="Arkin A.P."/>
            <person name="Deutschbauer A.M."/>
            <person name="Elias D.A."/>
            <person name="Hazen T.C."/>
            <person name="Chakraborty R."/>
        </authorList>
    </citation>
    <scope>NUCLEOTIDE SEQUENCE [LARGE SCALE GENOMIC DNA]</scope>
    <source>
        <strain evidence="10 11">PCS</strain>
    </source>
</reference>
<comment type="cofactor">
    <cofactor evidence="1">
        <name>[4Fe-4S] cluster</name>
        <dbReference type="ChEBI" id="CHEBI:49883"/>
    </cofactor>
</comment>
<evidence type="ECO:0000256" key="2">
    <source>
        <dbReference type="ARBA" id="ARBA00011032"/>
    </source>
</evidence>
<keyword evidence="3" id="KW-0004">4Fe-4S</keyword>
<evidence type="ECO:0000259" key="9">
    <source>
        <dbReference type="SMART" id="SM00790"/>
    </source>
</evidence>
<keyword evidence="7" id="KW-0411">Iron-sulfur</keyword>
<accession>M5PY99</accession>
<dbReference type="GO" id="GO:0051539">
    <property type="term" value="F:4 iron, 4 sulfur cluster binding"/>
    <property type="evidence" value="ECO:0007669"/>
    <property type="project" value="UniProtKB-KW"/>
</dbReference>
<evidence type="ECO:0000256" key="4">
    <source>
        <dbReference type="ARBA" id="ARBA00022723"/>
    </source>
</evidence>
<comment type="cofactor">
    <cofactor evidence="8">
        <name>tungstopterin</name>
        <dbReference type="ChEBI" id="CHEBI:30402"/>
    </cofactor>
</comment>
<evidence type="ECO:0000256" key="5">
    <source>
        <dbReference type="ARBA" id="ARBA00023002"/>
    </source>
</evidence>
<dbReference type="InterPro" id="IPR001203">
    <property type="entry name" value="OxRdtase_Ald_Fedxn_C"/>
</dbReference>
<dbReference type="GO" id="GO:0046872">
    <property type="term" value="F:metal ion binding"/>
    <property type="evidence" value="ECO:0007669"/>
    <property type="project" value="UniProtKB-KW"/>
</dbReference>
<dbReference type="InterPro" id="IPR013983">
    <property type="entry name" value="Ald_Fedxn_OxRdtase_N"/>
</dbReference>
<dbReference type="InterPro" id="IPR051919">
    <property type="entry name" value="W-dependent_AOR"/>
</dbReference>
<dbReference type="EMBL" id="AOSV01000003">
    <property type="protein sequence ID" value="EMG38970.1"/>
    <property type="molecule type" value="Genomic_DNA"/>
</dbReference>
<dbReference type="SUPFAM" id="SSF56228">
    <property type="entry name" value="Aldehyde ferredoxin oxidoreductase, N-terminal domain"/>
    <property type="match status" value="1"/>
</dbReference>
<keyword evidence="6" id="KW-0408">Iron</keyword>
<dbReference type="Gene3D" id="3.60.9.10">
    <property type="entry name" value="Aldehyde ferredoxin oxidoreductase, N-terminal domain"/>
    <property type="match status" value="1"/>
</dbReference>
<dbReference type="RefSeq" id="WP_005983938.1">
    <property type="nucleotide sequence ID" value="NZ_AOSV01000003.1"/>
</dbReference>
<dbReference type="Pfam" id="PF01314">
    <property type="entry name" value="AFOR_C"/>
    <property type="match status" value="1"/>
</dbReference>
<dbReference type="OrthoDB" id="9763894at2"/>
<dbReference type="Gene3D" id="1.10.569.10">
    <property type="entry name" value="Aldehyde Ferredoxin Oxidoreductase Protein, subunit A, domain 2"/>
    <property type="match status" value="1"/>
</dbReference>
<evidence type="ECO:0000256" key="8">
    <source>
        <dbReference type="ARBA" id="ARBA00049934"/>
    </source>
</evidence>
<dbReference type="InterPro" id="IPR036021">
    <property type="entry name" value="Tungsten_al_ferr_oxy-like_C"/>
</dbReference>
<evidence type="ECO:0000256" key="6">
    <source>
        <dbReference type="ARBA" id="ARBA00023004"/>
    </source>
</evidence>
<dbReference type="Proteomes" id="UP000011922">
    <property type="component" value="Unassembled WGS sequence"/>
</dbReference>
<organism evidence="10 11">
    <name type="scientific">Desulfocurvibacter africanus PCS</name>
    <dbReference type="NCBI Taxonomy" id="1262666"/>
    <lineage>
        <taxon>Bacteria</taxon>
        <taxon>Pseudomonadati</taxon>
        <taxon>Thermodesulfobacteriota</taxon>
        <taxon>Desulfovibrionia</taxon>
        <taxon>Desulfovibrionales</taxon>
        <taxon>Desulfovibrionaceae</taxon>
        <taxon>Desulfocurvibacter</taxon>
    </lineage>
</organism>
<dbReference type="AlphaFoldDB" id="M5PY99"/>